<reference evidence="4 5" key="1">
    <citation type="submission" date="2018-11" db="EMBL/GenBank/DDBJ databases">
        <title>Genome assembly of Steccherinum ochraceum LE-BIN_3174, the white-rot fungus of the Steccherinaceae family (The Residual Polyporoid clade, Polyporales, Basidiomycota).</title>
        <authorList>
            <person name="Fedorova T.V."/>
            <person name="Glazunova O.A."/>
            <person name="Landesman E.O."/>
            <person name="Moiseenko K.V."/>
            <person name="Psurtseva N.V."/>
            <person name="Savinova O.S."/>
            <person name="Shakhova N.V."/>
            <person name="Tyazhelova T.V."/>
            <person name="Vasina D.V."/>
        </authorList>
    </citation>
    <scope>NUCLEOTIDE SEQUENCE [LARGE SCALE GENOMIC DNA]</scope>
    <source>
        <strain evidence="4 5">LE-BIN_3174</strain>
    </source>
</reference>
<dbReference type="AlphaFoldDB" id="A0A4R0S2A4"/>
<dbReference type="EMBL" id="RWJN01000004">
    <property type="protein sequence ID" value="TCD71628.1"/>
    <property type="molecule type" value="Genomic_DNA"/>
</dbReference>
<organism evidence="4 5">
    <name type="scientific">Steccherinum ochraceum</name>
    <dbReference type="NCBI Taxonomy" id="92696"/>
    <lineage>
        <taxon>Eukaryota</taxon>
        <taxon>Fungi</taxon>
        <taxon>Dikarya</taxon>
        <taxon>Basidiomycota</taxon>
        <taxon>Agaricomycotina</taxon>
        <taxon>Agaricomycetes</taxon>
        <taxon>Polyporales</taxon>
        <taxon>Steccherinaceae</taxon>
        <taxon>Steccherinum</taxon>
    </lineage>
</organism>
<comment type="similarity">
    <text evidence="3">Belongs to the ustYa family.</text>
</comment>
<dbReference type="STRING" id="92696.A0A4R0S2A4"/>
<comment type="caution">
    <text evidence="4">The sequence shown here is derived from an EMBL/GenBank/DDBJ whole genome shotgun (WGS) entry which is preliminary data.</text>
</comment>
<gene>
    <name evidence="4" type="ORF">EIP91_007375</name>
</gene>
<dbReference type="GO" id="GO:0016491">
    <property type="term" value="F:oxidoreductase activity"/>
    <property type="evidence" value="ECO:0007669"/>
    <property type="project" value="UniProtKB-KW"/>
</dbReference>
<protein>
    <recommendedName>
        <fullName evidence="6">Oxidase ustYa</fullName>
    </recommendedName>
</protein>
<evidence type="ECO:0000313" key="5">
    <source>
        <dbReference type="Proteomes" id="UP000292702"/>
    </source>
</evidence>
<accession>A0A4R0S2A4</accession>
<dbReference type="PANTHER" id="PTHR33365">
    <property type="entry name" value="YALI0B05434P"/>
    <property type="match status" value="1"/>
</dbReference>
<evidence type="ECO:0000256" key="3">
    <source>
        <dbReference type="ARBA" id="ARBA00035112"/>
    </source>
</evidence>
<dbReference type="OrthoDB" id="3687641at2759"/>
<comment type="pathway">
    <text evidence="1">Mycotoxin biosynthesis.</text>
</comment>
<dbReference type="PANTHER" id="PTHR33365:SF11">
    <property type="entry name" value="TAT PATHWAY SIGNAL SEQUENCE"/>
    <property type="match status" value="1"/>
</dbReference>
<dbReference type="Proteomes" id="UP000292702">
    <property type="component" value="Unassembled WGS sequence"/>
</dbReference>
<dbReference type="GO" id="GO:0043386">
    <property type="term" value="P:mycotoxin biosynthetic process"/>
    <property type="evidence" value="ECO:0007669"/>
    <property type="project" value="InterPro"/>
</dbReference>
<evidence type="ECO:0000256" key="1">
    <source>
        <dbReference type="ARBA" id="ARBA00004685"/>
    </source>
</evidence>
<keyword evidence="2" id="KW-0560">Oxidoreductase</keyword>
<name>A0A4R0S2A4_9APHY</name>
<evidence type="ECO:0000256" key="2">
    <source>
        <dbReference type="ARBA" id="ARBA00023002"/>
    </source>
</evidence>
<evidence type="ECO:0000313" key="4">
    <source>
        <dbReference type="EMBL" id="TCD71628.1"/>
    </source>
</evidence>
<dbReference type="InterPro" id="IPR021765">
    <property type="entry name" value="UstYa-like"/>
</dbReference>
<keyword evidence="5" id="KW-1185">Reference proteome</keyword>
<dbReference type="Pfam" id="PF11807">
    <property type="entry name" value="UstYa"/>
    <property type="match status" value="1"/>
</dbReference>
<sequence length="196" mass="22416">MKPLSWTNFSLLFFALSVGFKLGLTIWLNQFSSSTSRDYSYVGPDYPPALPLSVPKVLLASDASHRYQMDTPDGAAEWASLTPGGDGLVYLGPERVPYTISMVHQLRCMNTLRQSILEDRSNPETAEPSDLARHCLNYLKQMMLCRADTYMETFQYDNSHGPIDLFAMYECKDWGAVHEAIKENQREYELWNERRG</sequence>
<evidence type="ECO:0008006" key="6">
    <source>
        <dbReference type="Google" id="ProtNLM"/>
    </source>
</evidence>
<proteinExistence type="inferred from homology"/>